<dbReference type="Proteomes" id="UP000215223">
    <property type="component" value="Unassembled WGS sequence"/>
</dbReference>
<dbReference type="OrthoDB" id="3542814at2"/>
<organism evidence="2 3">
    <name type="scientific">Amycolatopsis thailandensis</name>
    <dbReference type="NCBI Taxonomy" id="589330"/>
    <lineage>
        <taxon>Bacteria</taxon>
        <taxon>Bacillati</taxon>
        <taxon>Actinomycetota</taxon>
        <taxon>Actinomycetes</taxon>
        <taxon>Pseudonocardiales</taxon>
        <taxon>Pseudonocardiaceae</taxon>
        <taxon>Amycolatopsis</taxon>
    </lineage>
</organism>
<dbReference type="InterPro" id="IPR032710">
    <property type="entry name" value="NTF2-like_dom_sf"/>
</dbReference>
<dbReference type="AlphaFoldDB" id="A0A229RHT1"/>
<evidence type="ECO:0000313" key="3">
    <source>
        <dbReference type="Proteomes" id="UP000215223"/>
    </source>
</evidence>
<dbReference type="Pfam" id="PF12680">
    <property type="entry name" value="SnoaL_2"/>
    <property type="match status" value="1"/>
</dbReference>
<comment type="caution">
    <text evidence="2">The sequence shown here is derived from an EMBL/GenBank/DDBJ whole genome shotgun (WGS) entry which is preliminary data.</text>
</comment>
<dbReference type="Gene3D" id="3.10.450.50">
    <property type="match status" value="1"/>
</dbReference>
<evidence type="ECO:0000259" key="1">
    <source>
        <dbReference type="Pfam" id="PF12680"/>
    </source>
</evidence>
<dbReference type="SUPFAM" id="SSF54427">
    <property type="entry name" value="NTF2-like"/>
    <property type="match status" value="1"/>
</dbReference>
<gene>
    <name evidence="2" type="ORF">CFP71_37480</name>
</gene>
<accession>A0A229RHT1</accession>
<protein>
    <recommendedName>
        <fullName evidence="1">SnoaL-like domain-containing protein</fullName>
    </recommendedName>
</protein>
<dbReference type="RefSeq" id="WP_093938650.1">
    <property type="nucleotide sequence ID" value="NZ_NMQT01000160.1"/>
</dbReference>
<name>A0A229RHT1_9PSEU</name>
<keyword evidence="3" id="KW-1185">Reference proteome</keyword>
<dbReference type="InterPro" id="IPR037401">
    <property type="entry name" value="SnoaL-like"/>
</dbReference>
<evidence type="ECO:0000313" key="2">
    <source>
        <dbReference type="EMBL" id="OXM45984.1"/>
    </source>
</evidence>
<feature type="domain" description="SnoaL-like" evidence="1">
    <location>
        <begin position="15"/>
        <end position="114"/>
    </location>
</feature>
<sequence>MSNAVNTDTCLTRLDKFITRMNAHDIPGVIELYTEDCVLDDLGADSVVRGHEELFEFLTGMFTAAPGMTGKLVAACEDVDRVWVEWGWHGVGPDPEKVHRIVSVMRYEDGRIKHATDFWRGIGAESSQS</sequence>
<reference evidence="2 3" key="1">
    <citation type="submission" date="2017-07" db="EMBL/GenBank/DDBJ databases">
        <title>Amycolatopsis thailandensis Genome sequencing and assembly.</title>
        <authorList>
            <person name="Kaur N."/>
            <person name="Mayilraj S."/>
        </authorList>
    </citation>
    <scope>NUCLEOTIDE SEQUENCE [LARGE SCALE GENOMIC DNA]</scope>
    <source>
        <strain evidence="2 3">JCM 16380</strain>
    </source>
</reference>
<dbReference type="EMBL" id="NMQT01000160">
    <property type="protein sequence ID" value="OXM45984.1"/>
    <property type="molecule type" value="Genomic_DNA"/>
</dbReference>
<proteinExistence type="predicted"/>